<keyword evidence="9" id="KW-1185">Reference proteome</keyword>
<organism evidence="8 9">
    <name type="scientific">Cuscuta europaea</name>
    <name type="common">European dodder</name>
    <dbReference type="NCBI Taxonomy" id="41803"/>
    <lineage>
        <taxon>Eukaryota</taxon>
        <taxon>Viridiplantae</taxon>
        <taxon>Streptophyta</taxon>
        <taxon>Embryophyta</taxon>
        <taxon>Tracheophyta</taxon>
        <taxon>Spermatophyta</taxon>
        <taxon>Magnoliopsida</taxon>
        <taxon>eudicotyledons</taxon>
        <taxon>Gunneridae</taxon>
        <taxon>Pentapetalae</taxon>
        <taxon>asterids</taxon>
        <taxon>lamiids</taxon>
        <taxon>Solanales</taxon>
        <taxon>Convolvulaceae</taxon>
        <taxon>Cuscuteae</taxon>
        <taxon>Cuscuta</taxon>
        <taxon>Cuscuta subgen. Cuscuta</taxon>
    </lineage>
</organism>
<comment type="subcellular location">
    <subcellularLocation>
        <location evidence="1">Nucleus</location>
    </subcellularLocation>
</comment>
<dbReference type="GO" id="GO:0003677">
    <property type="term" value="F:DNA binding"/>
    <property type="evidence" value="ECO:0007669"/>
    <property type="project" value="UniProtKB-KW"/>
</dbReference>
<keyword evidence="6" id="KW-0812">Transmembrane</keyword>
<dbReference type="SUPFAM" id="SSF101941">
    <property type="entry name" value="NAC domain"/>
    <property type="match status" value="1"/>
</dbReference>
<dbReference type="AlphaFoldDB" id="A0A9P1EN00"/>
<keyword evidence="5" id="KW-0539">Nucleus</keyword>
<evidence type="ECO:0000256" key="2">
    <source>
        <dbReference type="ARBA" id="ARBA00023015"/>
    </source>
</evidence>
<keyword evidence="6" id="KW-1133">Transmembrane helix</keyword>
<feature type="domain" description="NAC" evidence="7">
    <location>
        <begin position="10"/>
        <end position="160"/>
    </location>
</feature>
<dbReference type="FunFam" id="2.170.150.80:FF:000002">
    <property type="entry name" value="Nac domain-containing protein 86"/>
    <property type="match status" value="1"/>
</dbReference>
<dbReference type="PROSITE" id="PS51005">
    <property type="entry name" value="NAC"/>
    <property type="match status" value="1"/>
</dbReference>
<feature type="transmembrane region" description="Helical" evidence="6">
    <location>
        <begin position="518"/>
        <end position="540"/>
    </location>
</feature>
<sequence length="543" mass="60264">MGSRDSSQLLAPGFRFHPTDEELVVYYLQRKIRSQPLRVDCISEIDIYKVEPWDLPGMSRLKTRDLEWYFFSMLDKKYGNGARTNRATEKGYWKTTGKDRSVYHSSRVVGMKKTLVYHIGRAPKGQRTNWVMHEYRRVDEKSIKSGIVQDAFVLCRVFQKSGSGPKNGEQYGAPFVAEEWEVDESGTVPKAELAEQLGFLDDICLDGDELEQILEADTPSEGAMVSLNNVTEDIEDKAGHSEEFQNTTVNDVEYPCGPDEQRSFDQPIDNFEPNSAVKHEYMGESSNGMAPDSVDYILNEPLVETSDQFLFNDGTFLETNDLSNPVDTDATGFDMLEEYLNFYDATDGFQDMLFDPAMLIGSDGFHGEPPSLVNKDACEADEIAISPIGVEDNKTSDIPSSSKPVITKFGSDYQHPFMKQASQMLGNIPAPPAFASEYPKDIAARLGAAAAQASSSSVHVTAGLIQIRDLTLLGSGGGGKLQHSGRNYNIVLSFGSLMESSFDHHHGKCLLSAATGGWLFSFFFWVLMLLSLSFKIGTFISAR</sequence>
<dbReference type="InterPro" id="IPR003441">
    <property type="entry name" value="NAC-dom"/>
</dbReference>
<evidence type="ECO:0000256" key="4">
    <source>
        <dbReference type="ARBA" id="ARBA00023163"/>
    </source>
</evidence>
<evidence type="ECO:0000313" key="8">
    <source>
        <dbReference type="EMBL" id="CAH9118932.1"/>
    </source>
</evidence>
<evidence type="ECO:0000256" key="6">
    <source>
        <dbReference type="SAM" id="Phobius"/>
    </source>
</evidence>
<proteinExistence type="predicted"/>
<dbReference type="PANTHER" id="PTHR31744:SF210">
    <property type="entry name" value="NAC DOMAIN-CONTAINING PROTEIN 86-LIKE"/>
    <property type="match status" value="1"/>
</dbReference>
<keyword evidence="3" id="KW-0238">DNA-binding</keyword>
<dbReference type="GO" id="GO:0006355">
    <property type="term" value="P:regulation of DNA-templated transcription"/>
    <property type="evidence" value="ECO:0007669"/>
    <property type="project" value="InterPro"/>
</dbReference>
<dbReference type="GO" id="GO:0005634">
    <property type="term" value="C:nucleus"/>
    <property type="evidence" value="ECO:0007669"/>
    <property type="project" value="UniProtKB-SubCell"/>
</dbReference>
<evidence type="ECO:0000256" key="5">
    <source>
        <dbReference type="ARBA" id="ARBA00023242"/>
    </source>
</evidence>
<dbReference type="PANTHER" id="PTHR31744">
    <property type="entry name" value="PROTEIN CUP-SHAPED COTYLEDON 2-RELATED"/>
    <property type="match status" value="1"/>
</dbReference>
<evidence type="ECO:0000313" key="9">
    <source>
        <dbReference type="Proteomes" id="UP001152484"/>
    </source>
</evidence>
<evidence type="ECO:0000256" key="1">
    <source>
        <dbReference type="ARBA" id="ARBA00004123"/>
    </source>
</evidence>
<accession>A0A9P1EN00</accession>
<evidence type="ECO:0000259" key="7">
    <source>
        <dbReference type="PROSITE" id="PS51005"/>
    </source>
</evidence>
<dbReference type="OrthoDB" id="777252at2759"/>
<dbReference type="Proteomes" id="UP001152484">
    <property type="component" value="Unassembled WGS sequence"/>
</dbReference>
<keyword evidence="6" id="KW-0472">Membrane</keyword>
<dbReference type="Gene3D" id="2.170.150.80">
    <property type="entry name" value="NAC domain"/>
    <property type="match status" value="1"/>
</dbReference>
<dbReference type="InterPro" id="IPR036093">
    <property type="entry name" value="NAC_dom_sf"/>
</dbReference>
<dbReference type="EMBL" id="CAMAPE010000077">
    <property type="protein sequence ID" value="CAH9118932.1"/>
    <property type="molecule type" value="Genomic_DNA"/>
</dbReference>
<keyword evidence="2" id="KW-0805">Transcription regulation</keyword>
<keyword evidence="4" id="KW-0804">Transcription</keyword>
<evidence type="ECO:0000256" key="3">
    <source>
        <dbReference type="ARBA" id="ARBA00023125"/>
    </source>
</evidence>
<name>A0A9P1EN00_CUSEU</name>
<protein>
    <recommendedName>
        <fullName evidence="7">NAC domain-containing protein</fullName>
    </recommendedName>
</protein>
<gene>
    <name evidence="8" type="ORF">CEURO_LOCUS22140</name>
</gene>
<dbReference type="Pfam" id="PF02365">
    <property type="entry name" value="NAM"/>
    <property type="match status" value="1"/>
</dbReference>
<reference evidence="8" key="1">
    <citation type="submission" date="2022-07" db="EMBL/GenBank/DDBJ databases">
        <authorList>
            <person name="Macas J."/>
            <person name="Novak P."/>
            <person name="Neumann P."/>
        </authorList>
    </citation>
    <scope>NUCLEOTIDE SEQUENCE</scope>
</reference>
<comment type="caution">
    <text evidence="8">The sequence shown here is derived from an EMBL/GenBank/DDBJ whole genome shotgun (WGS) entry which is preliminary data.</text>
</comment>